<dbReference type="EMBL" id="JAHLPM010000006">
    <property type="protein sequence ID" value="MBU5437998.1"/>
    <property type="molecule type" value="Genomic_DNA"/>
</dbReference>
<feature type="chain" id="PRO_5046189597" evidence="1">
    <location>
        <begin position="25"/>
        <end position="170"/>
    </location>
</feature>
<gene>
    <name evidence="2" type="ORF">KQI42_08265</name>
</gene>
<evidence type="ECO:0000313" key="2">
    <source>
        <dbReference type="EMBL" id="MBU5437998.1"/>
    </source>
</evidence>
<dbReference type="RefSeq" id="WP_216518707.1">
    <property type="nucleotide sequence ID" value="NZ_JAHLPM010000006.1"/>
</dbReference>
<keyword evidence="1" id="KW-0732">Signal</keyword>
<feature type="signal peptide" evidence="1">
    <location>
        <begin position="1"/>
        <end position="24"/>
    </location>
</feature>
<evidence type="ECO:0000313" key="3">
    <source>
        <dbReference type="Proteomes" id="UP000749471"/>
    </source>
</evidence>
<reference evidence="2 3" key="1">
    <citation type="submission" date="2021-06" db="EMBL/GenBank/DDBJ databases">
        <authorList>
            <person name="Sun Q."/>
            <person name="Li D."/>
        </authorList>
    </citation>
    <scope>NUCLEOTIDE SEQUENCE [LARGE SCALE GENOMIC DNA]</scope>
    <source>
        <strain evidence="2 3">MSJ-40</strain>
    </source>
</reference>
<dbReference type="Proteomes" id="UP000749471">
    <property type="component" value="Unassembled WGS sequence"/>
</dbReference>
<sequence length="170" mass="18620">MWKKILASMLIATSILTFSPVGHAANLDTKNKSETKVEASKYEVISPEKDPYSIEDKVVLISGKAPEGTSVVIDVFGTADLTTKNFNLDKLPSEEDYISISSDTVKAGNMGFFKKQIDLVMGINKVVITFKVDNVSPIEKIIYVSDKGKAEEEIKSTKDKSTTDALVPKK</sequence>
<protein>
    <submittedName>
        <fullName evidence="2">Uncharacterized protein</fullName>
    </submittedName>
</protein>
<comment type="caution">
    <text evidence="2">The sequence shown here is derived from an EMBL/GenBank/DDBJ whole genome shotgun (WGS) entry which is preliminary data.</text>
</comment>
<evidence type="ECO:0000256" key="1">
    <source>
        <dbReference type="SAM" id="SignalP"/>
    </source>
</evidence>
<organism evidence="2 3">
    <name type="scientific">Tissierella simiarum</name>
    <dbReference type="NCBI Taxonomy" id="2841534"/>
    <lineage>
        <taxon>Bacteria</taxon>
        <taxon>Bacillati</taxon>
        <taxon>Bacillota</taxon>
        <taxon>Tissierellia</taxon>
        <taxon>Tissierellales</taxon>
        <taxon>Tissierellaceae</taxon>
        <taxon>Tissierella</taxon>
    </lineage>
</organism>
<accession>A0ABS6E509</accession>
<name>A0ABS6E509_9FIRM</name>
<proteinExistence type="predicted"/>
<keyword evidence="3" id="KW-1185">Reference proteome</keyword>